<proteinExistence type="predicted"/>
<reference evidence="3" key="3">
    <citation type="submission" date="2018-08" db="UniProtKB">
        <authorList>
            <consortium name="EnsemblPlants"/>
        </authorList>
    </citation>
    <scope>IDENTIFICATION</scope>
    <source>
        <strain evidence="3">cv. Bd21</strain>
    </source>
</reference>
<evidence type="ECO:0000313" key="3">
    <source>
        <dbReference type="EnsemblPlants" id="PNT61127"/>
    </source>
</evidence>
<dbReference type="InParanoid" id="A0A2K2CGI1"/>
<evidence type="ECO:0000313" key="4">
    <source>
        <dbReference type="Proteomes" id="UP000008810"/>
    </source>
</evidence>
<sequence length="115" mass="12809">MCSTLAARDNMTEPGDYMAPFSLTTLMHPCTGVFIAYSPKVLYTVYLYLKAEPHSPAILAVLEFFFQDFVGSESKPGSGRKREPKSTGNGNMEESLTRLFSPRVLEVQIFSLVFS</sequence>
<reference evidence="2" key="2">
    <citation type="submission" date="2017-06" db="EMBL/GenBank/DDBJ databases">
        <title>WGS assembly of Brachypodium distachyon.</title>
        <authorList>
            <consortium name="The International Brachypodium Initiative"/>
            <person name="Lucas S."/>
            <person name="Harmon-Smith M."/>
            <person name="Lail K."/>
            <person name="Tice H."/>
            <person name="Grimwood J."/>
            <person name="Bruce D."/>
            <person name="Barry K."/>
            <person name="Shu S."/>
            <person name="Lindquist E."/>
            <person name="Wang M."/>
            <person name="Pitluck S."/>
            <person name="Vogel J.P."/>
            <person name="Garvin D.F."/>
            <person name="Mockler T.C."/>
            <person name="Schmutz J."/>
            <person name="Rokhsar D."/>
            <person name="Bevan M.W."/>
        </authorList>
    </citation>
    <scope>NUCLEOTIDE SEQUENCE</scope>
    <source>
        <strain evidence="2">Bd21</strain>
    </source>
</reference>
<dbReference type="AlphaFoldDB" id="A0A2K2CGI1"/>
<evidence type="ECO:0000313" key="2">
    <source>
        <dbReference type="EMBL" id="PNT61127.1"/>
    </source>
</evidence>
<protein>
    <submittedName>
        <fullName evidence="2 3">Uncharacterized protein</fullName>
    </submittedName>
</protein>
<dbReference type="FunCoup" id="A0A2K2CGI1">
    <property type="interactions" value="252"/>
</dbReference>
<name>A0A2K2CGI1_BRADI</name>
<dbReference type="Proteomes" id="UP000008810">
    <property type="component" value="Chromosome 5"/>
</dbReference>
<feature type="region of interest" description="Disordered" evidence="1">
    <location>
        <begin position="71"/>
        <end position="94"/>
    </location>
</feature>
<dbReference type="EnsemblPlants" id="PNT61127">
    <property type="protein sequence ID" value="PNT61127"/>
    <property type="gene ID" value="BRADI_5g10564v3"/>
</dbReference>
<accession>A0A2K2CGI1</accession>
<dbReference type="OrthoDB" id="10567383at2759"/>
<dbReference type="Gramene" id="PNT61127">
    <property type="protein sequence ID" value="PNT61127"/>
    <property type="gene ID" value="BRADI_5g10564v3"/>
</dbReference>
<evidence type="ECO:0000256" key="1">
    <source>
        <dbReference type="SAM" id="MobiDB-lite"/>
    </source>
</evidence>
<keyword evidence="4" id="KW-1185">Reference proteome</keyword>
<dbReference type="EMBL" id="CM000884">
    <property type="protein sequence ID" value="PNT61127.1"/>
    <property type="molecule type" value="Genomic_DNA"/>
</dbReference>
<gene>
    <name evidence="2" type="ORF">BRADI_5g10564v3</name>
</gene>
<organism evidence="2">
    <name type="scientific">Brachypodium distachyon</name>
    <name type="common">Purple false brome</name>
    <name type="synonym">Trachynia distachya</name>
    <dbReference type="NCBI Taxonomy" id="15368"/>
    <lineage>
        <taxon>Eukaryota</taxon>
        <taxon>Viridiplantae</taxon>
        <taxon>Streptophyta</taxon>
        <taxon>Embryophyta</taxon>
        <taxon>Tracheophyta</taxon>
        <taxon>Spermatophyta</taxon>
        <taxon>Magnoliopsida</taxon>
        <taxon>Liliopsida</taxon>
        <taxon>Poales</taxon>
        <taxon>Poaceae</taxon>
        <taxon>BOP clade</taxon>
        <taxon>Pooideae</taxon>
        <taxon>Stipodae</taxon>
        <taxon>Brachypodieae</taxon>
        <taxon>Brachypodium</taxon>
    </lineage>
</organism>
<reference evidence="2 3" key="1">
    <citation type="journal article" date="2010" name="Nature">
        <title>Genome sequencing and analysis of the model grass Brachypodium distachyon.</title>
        <authorList>
            <consortium name="International Brachypodium Initiative"/>
        </authorList>
    </citation>
    <scope>NUCLEOTIDE SEQUENCE [LARGE SCALE GENOMIC DNA]</scope>
    <source>
        <strain evidence="2 3">Bd21</strain>
    </source>
</reference>